<dbReference type="OrthoDB" id="4764643at2"/>
<dbReference type="HOGENOM" id="CLU_091003_0_0_4"/>
<dbReference type="RefSeq" id="WP_009206254.1">
    <property type="nucleotide sequence ID" value="NC_022357.1"/>
</dbReference>
<keyword evidence="2" id="KW-1185">Reference proteome</keyword>
<proteinExistence type="predicted"/>
<dbReference type="STRING" id="1163617.SCD_n00958"/>
<evidence type="ECO:0000313" key="1">
    <source>
        <dbReference type="EMBL" id="BAN34798.1"/>
    </source>
</evidence>
<dbReference type="eggNOG" id="ENOG50337QA">
    <property type="taxonomic scope" value="Bacteria"/>
</dbReference>
<organism evidence="1 2">
    <name type="scientific">Sulfuricella denitrificans (strain DSM 22764 / NBRC 105220 / skB26)</name>
    <dbReference type="NCBI Taxonomy" id="1163617"/>
    <lineage>
        <taxon>Bacteria</taxon>
        <taxon>Pseudomonadati</taxon>
        <taxon>Pseudomonadota</taxon>
        <taxon>Betaproteobacteria</taxon>
        <taxon>Nitrosomonadales</taxon>
        <taxon>Sulfuricellaceae</taxon>
        <taxon>Sulfuricella</taxon>
    </lineage>
</organism>
<dbReference type="Proteomes" id="UP000015559">
    <property type="component" value="Chromosome"/>
</dbReference>
<protein>
    <submittedName>
        <fullName evidence="1">Uncharacterized protein</fullName>
    </submittedName>
</protein>
<reference evidence="1 2" key="1">
    <citation type="journal article" date="2012" name="Appl. Environ. Microbiol.">
        <title>Draft genome sequence of a psychrotolerant sulfur-oxidizing bacterium, Sulfuricella denitrificans skB26, and proteomic insights into cold adaptation.</title>
        <authorList>
            <person name="Watanabe T."/>
            <person name="Kojima H."/>
            <person name="Fukui M."/>
        </authorList>
    </citation>
    <scope>NUCLEOTIDE SEQUENCE [LARGE SCALE GENOMIC DNA]</scope>
    <source>
        <strain evidence="2">skB26</strain>
    </source>
</reference>
<dbReference type="EMBL" id="AP013066">
    <property type="protein sequence ID" value="BAN34798.1"/>
    <property type="molecule type" value="Genomic_DNA"/>
</dbReference>
<sequence>MTASPIITPYLPGNLQGLHGEEERIRTESSLCINASASLKDHVEMMHSCLDMLHAAHVNAPKKLSDDEQVIYGLGIRLFNSGSCFLKLLLSGYYQGAVSFLRDVVEVGFLLDYFDYSPQSIAAWRNGEVDEFKPYKIRGVLDKRDGFEEKGRGERYKFLSTYGTHATFKGFELVVTEKGLTIGPFMSEKLLTGILNDGALHFSHPVLVCLIHHKGLSLNQMKNSVGFLDAINTWFGKYRDPEIAAIGLKQIDELRKFF</sequence>
<accession>S6ABL0</accession>
<dbReference type="AlphaFoldDB" id="S6ABL0"/>
<evidence type="ECO:0000313" key="2">
    <source>
        <dbReference type="Proteomes" id="UP000015559"/>
    </source>
</evidence>
<gene>
    <name evidence="1" type="ORF">SCD_n00958</name>
</gene>
<name>S6ABL0_SULDS</name>
<dbReference type="KEGG" id="sdr:SCD_n00958"/>